<dbReference type="InterPro" id="IPR029063">
    <property type="entry name" value="SAM-dependent_MTases_sf"/>
</dbReference>
<keyword evidence="2" id="KW-0489">Methyltransferase</keyword>
<dbReference type="NCBIfam" id="TIGR01444">
    <property type="entry name" value="fkbM_fam"/>
    <property type="match status" value="1"/>
</dbReference>
<dbReference type="InterPro" id="IPR052514">
    <property type="entry name" value="SAM-dependent_MTase"/>
</dbReference>
<sequence length="363" mass="40747">MGIADINMFKERYDQFDSFFLYGATPAAVETVALLKKHGKKIAAFVDRDPLKQSVDFLGYPVIAPATFLQASTEAAGVIIVSAYQLEIYQYLIEEGIDNKRIFPHLDGMFFPTYGAGYVENPVLQKVLEGLKTLEEKSYFETWLSFKETGNYSTLKAMASIGRQYEHKAWQATIRPGGVCCDVGAYDGVSSIDFLATGLFDKVVALEPFAKNYDKLLYNIKKNKLGEKLEPRQIALGSCRETLWQNTEDVSSRARIVETDGQDQAGQEKIEVFPLDSLGLKNLTALKVDIEGFELAFLEGAKKTLADYRPHIAISAYHVKSHCIDIIKFFQENFTGFDVRIGHHPQAVYELEYYISFTGAKAL</sequence>
<dbReference type="SUPFAM" id="SSF53335">
    <property type="entry name" value="S-adenosyl-L-methionine-dependent methyltransferases"/>
    <property type="match status" value="1"/>
</dbReference>
<accession>A0ABV7D264</accession>
<dbReference type="Gene3D" id="3.40.50.720">
    <property type="entry name" value="NAD(P)-binding Rossmann-like Domain"/>
    <property type="match status" value="1"/>
</dbReference>
<proteinExistence type="predicted"/>
<dbReference type="EMBL" id="JBHRSL010000002">
    <property type="protein sequence ID" value="MFC3051241.1"/>
    <property type="molecule type" value="Genomic_DNA"/>
</dbReference>
<dbReference type="Pfam" id="PF05050">
    <property type="entry name" value="Methyltransf_21"/>
    <property type="match status" value="1"/>
</dbReference>
<feature type="domain" description="Methyltransferase FkbM" evidence="1">
    <location>
        <begin position="182"/>
        <end position="332"/>
    </location>
</feature>
<dbReference type="PANTHER" id="PTHR34203">
    <property type="entry name" value="METHYLTRANSFERASE, FKBM FAMILY PROTEIN"/>
    <property type="match status" value="1"/>
</dbReference>
<gene>
    <name evidence="2" type="ORF">ACFOKA_04915</name>
</gene>
<dbReference type="InterPro" id="IPR006342">
    <property type="entry name" value="FkbM_mtfrase"/>
</dbReference>
<name>A0ABV7D264_9PROT</name>
<evidence type="ECO:0000259" key="1">
    <source>
        <dbReference type="Pfam" id="PF05050"/>
    </source>
</evidence>
<dbReference type="Proteomes" id="UP001595444">
    <property type="component" value="Unassembled WGS sequence"/>
</dbReference>
<keyword evidence="3" id="KW-1185">Reference proteome</keyword>
<dbReference type="GO" id="GO:0008168">
    <property type="term" value="F:methyltransferase activity"/>
    <property type="evidence" value="ECO:0007669"/>
    <property type="project" value="UniProtKB-KW"/>
</dbReference>
<protein>
    <submittedName>
        <fullName evidence="2">FkbM family methyltransferase</fullName>
    </submittedName>
</protein>
<evidence type="ECO:0000313" key="3">
    <source>
        <dbReference type="Proteomes" id="UP001595444"/>
    </source>
</evidence>
<comment type="caution">
    <text evidence="2">The sequence shown here is derived from an EMBL/GenBank/DDBJ whole genome shotgun (WGS) entry which is preliminary data.</text>
</comment>
<dbReference type="GO" id="GO:0032259">
    <property type="term" value="P:methylation"/>
    <property type="evidence" value="ECO:0007669"/>
    <property type="project" value="UniProtKB-KW"/>
</dbReference>
<dbReference type="RefSeq" id="WP_194211785.1">
    <property type="nucleotide sequence ID" value="NZ_CP061205.1"/>
</dbReference>
<keyword evidence="2" id="KW-0808">Transferase</keyword>
<dbReference type="PANTHER" id="PTHR34203:SF15">
    <property type="entry name" value="SLL1173 PROTEIN"/>
    <property type="match status" value="1"/>
</dbReference>
<organism evidence="2 3">
    <name type="scientific">Kordiimonas pumila</name>
    <dbReference type="NCBI Taxonomy" id="2161677"/>
    <lineage>
        <taxon>Bacteria</taxon>
        <taxon>Pseudomonadati</taxon>
        <taxon>Pseudomonadota</taxon>
        <taxon>Alphaproteobacteria</taxon>
        <taxon>Kordiimonadales</taxon>
        <taxon>Kordiimonadaceae</taxon>
        <taxon>Kordiimonas</taxon>
    </lineage>
</organism>
<reference evidence="3" key="1">
    <citation type="journal article" date="2019" name="Int. J. Syst. Evol. Microbiol.">
        <title>The Global Catalogue of Microorganisms (GCM) 10K type strain sequencing project: providing services to taxonomists for standard genome sequencing and annotation.</title>
        <authorList>
            <consortium name="The Broad Institute Genomics Platform"/>
            <consortium name="The Broad Institute Genome Sequencing Center for Infectious Disease"/>
            <person name="Wu L."/>
            <person name="Ma J."/>
        </authorList>
    </citation>
    <scope>NUCLEOTIDE SEQUENCE [LARGE SCALE GENOMIC DNA]</scope>
    <source>
        <strain evidence="3">KCTC 62164</strain>
    </source>
</reference>
<evidence type="ECO:0000313" key="2">
    <source>
        <dbReference type="EMBL" id="MFC3051241.1"/>
    </source>
</evidence>
<dbReference type="Gene3D" id="3.40.50.150">
    <property type="entry name" value="Vaccinia Virus protein VP39"/>
    <property type="match status" value="1"/>
</dbReference>